<comment type="caution">
    <text evidence="1">The sequence shown here is derived from an EMBL/GenBank/DDBJ whole genome shotgun (WGS) entry which is preliminary data.</text>
</comment>
<protein>
    <submittedName>
        <fullName evidence="1">Uncharacterized protein</fullName>
    </submittedName>
</protein>
<reference evidence="2" key="1">
    <citation type="journal article" date="2019" name="Int. J. Syst. Evol. Microbiol.">
        <title>The Global Catalogue of Microorganisms (GCM) 10K type strain sequencing project: providing services to taxonomists for standard genome sequencing and annotation.</title>
        <authorList>
            <consortium name="The Broad Institute Genomics Platform"/>
            <consortium name="The Broad Institute Genome Sequencing Center for Infectious Disease"/>
            <person name="Wu L."/>
            <person name="Ma J."/>
        </authorList>
    </citation>
    <scope>NUCLEOTIDE SEQUENCE [LARGE SCALE GENOMIC DNA]</scope>
    <source>
        <strain evidence="2">CGMCC 4.7106</strain>
    </source>
</reference>
<organism evidence="1 2">
    <name type="scientific">Nonomuraea harbinensis</name>
    <dbReference type="NCBI Taxonomy" id="1286938"/>
    <lineage>
        <taxon>Bacteria</taxon>
        <taxon>Bacillati</taxon>
        <taxon>Actinomycetota</taxon>
        <taxon>Actinomycetes</taxon>
        <taxon>Streptosporangiales</taxon>
        <taxon>Streptosporangiaceae</taxon>
        <taxon>Nonomuraea</taxon>
    </lineage>
</organism>
<dbReference type="EMBL" id="JBHSNW010000012">
    <property type="protein sequence ID" value="MFC5818139.1"/>
    <property type="molecule type" value="Genomic_DNA"/>
</dbReference>
<accession>A0ABW1BXV0</accession>
<evidence type="ECO:0000313" key="2">
    <source>
        <dbReference type="Proteomes" id="UP001596096"/>
    </source>
</evidence>
<dbReference type="Proteomes" id="UP001596096">
    <property type="component" value="Unassembled WGS sequence"/>
</dbReference>
<evidence type="ECO:0000313" key="1">
    <source>
        <dbReference type="EMBL" id="MFC5818139.1"/>
    </source>
</evidence>
<gene>
    <name evidence="1" type="ORF">ACFPUY_23805</name>
</gene>
<proteinExistence type="predicted"/>
<keyword evidence="2" id="KW-1185">Reference proteome</keyword>
<sequence length="141" mass="15837">MAASQGAHALDQAISTLETLHRQSRNLKWLEQNRVAFTAELRTLDASVAEASKHVSAELGNKMEDACVFVENKAQDFYDFVEERYGSDTYYEQRGQVARGLQQSLRQAKEYFLRIRGSVPRSSDLKSDAHDVVTLPITEAG</sequence>
<name>A0ABW1BXV0_9ACTN</name>
<dbReference type="RefSeq" id="WP_219545978.1">
    <property type="nucleotide sequence ID" value="NZ_JAHKRN010000020.1"/>
</dbReference>